<dbReference type="Pfam" id="PF17403">
    <property type="entry name" value="Nrap_D2"/>
    <property type="match status" value="1"/>
</dbReference>
<dbReference type="Pfam" id="PF03813">
    <property type="entry name" value="Nrap"/>
    <property type="match status" value="1"/>
</dbReference>
<dbReference type="InterPro" id="IPR035368">
    <property type="entry name" value="Nrap_D3"/>
</dbReference>
<evidence type="ECO:0000313" key="14">
    <source>
        <dbReference type="Proteomes" id="UP000237481"/>
    </source>
</evidence>
<evidence type="ECO:0000256" key="6">
    <source>
        <dbReference type="SAM" id="MobiDB-lite"/>
    </source>
</evidence>
<organism evidence="13 14">
    <name type="scientific">Tolypocladium paradoxum</name>
    <dbReference type="NCBI Taxonomy" id="94208"/>
    <lineage>
        <taxon>Eukaryota</taxon>
        <taxon>Fungi</taxon>
        <taxon>Dikarya</taxon>
        <taxon>Ascomycota</taxon>
        <taxon>Pezizomycotina</taxon>
        <taxon>Sordariomycetes</taxon>
        <taxon>Hypocreomycetidae</taxon>
        <taxon>Hypocreales</taxon>
        <taxon>Ophiocordycipitaceae</taxon>
        <taxon>Tolypocladium</taxon>
    </lineage>
</organism>
<dbReference type="InterPro" id="IPR035367">
    <property type="entry name" value="Nrap_D2"/>
</dbReference>
<dbReference type="InterPro" id="IPR035369">
    <property type="entry name" value="Nrap_D4"/>
</dbReference>
<dbReference type="OrthoDB" id="10251401at2759"/>
<dbReference type="PANTHER" id="PTHR17972:SF0">
    <property type="entry name" value="NUCLEOLAR PROTEIN 6"/>
    <property type="match status" value="1"/>
</dbReference>
<dbReference type="Gene3D" id="1.10.1410.10">
    <property type="match status" value="1"/>
</dbReference>
<keyword evidence="4 5" id="KW-0539">Nucleus</keyword>
<keyword evidence="3 5" id="KW-0694">RNA-binding</keyword>
<keyword evidence="14" id="KW-1185">Reference proteome</keyword>
<evidence type="ECO:0000259" key="10">
    <source>
        <dbReference type="Pfam" id="PF17405"/>
    </source>
</evidence>
<evidence type="ECO:0000259" key="9">
    <source>
        <dbReference type="Pfam" id="PF17404"/>
    </source>
</evidence>
<evidence type="ECO:0000256" key="1">
    <source>
        <dbReference type="ARBA" id="ARBA00004604"/>
    </source>
</evidence>
<dbReference type="InterPro" id="IPR035371">
    <property type="entry name" value="Nrap_D6"/>
</dbReference>
<dbReference type="Pfam" id="PF17406">
    <property type="entry name" value="Nrap_D5"/>
    <property type="match status" value="1"/>
</dbReference>
<dbReference type="InterPro" id="IPR035082">
    <property type="entry name" value="Nrap_D1"/>
</dbReference>
<feature type="domain" description="Nrap protein" evidence="9">
    <location>
        <begin position="467"/>
        <end position="615"/>
    </location>
</feature>
<dbReference type="Pfam" id="PF17404">
    <property type="entry name" value="Nrap_D3"/>
    <property type="match status" value="1"/>
</dbReference>
<comment type="subcellular location">
    <subcellularLocation>
        <location evidence="1 5">Nucleus</location>
        <location evidence="1 5">Nucleolus</location>
    </subcellularLocation>
</comment>
<dbReference type="GO" id="GO:0034456">
    <property type="term" value="C:UTP-C complex"/>
    <property type="evidence" value="ECO:0007669"/>
    <property type="project" value="TreeGrafter"/>
</dbReference>
<dbReference type="STRING" id="94208.A0A2S4L209"/>
<dbReference type="AlphaFoldDB" id="A0A2S4L209"/>
<dbReference type="InterPro" id="IPR005554">
    <property type="entry name" value="NOL6/Upt22"/>
</dbReference>
<evidence type="ECO:0000259" key="12">
    <source>
        <dbReference type="Pfam" id="PF17407"/>
    </source>
</evidence>
<feature type="domain" description="Nrap protein" evidence="8">
    <location>
        <begin position="318"/>
        <end position="460"/>
    </location>
</feature>
<accession>A0A2S4L209</accession>
<sequence length="1128" mass="126929">MESSSKRRKMEHAGSGLRHKGLIDFEARSAAQVSTASSFVLQTDELLKEAKLDYGKALKDVNGHLHILKGIVESIEAHEPLPVSPSTSQARLLPVANQSQISEATSKFEKMHRIVVPYPDPKPAKDAPYKIAYAKPSQCNVVGSYVSRTMVKTQPAFGIDMVVQMPKSLFQDKDYMDMRYFYRRAYYIAYIAAHVRKELGDAMDLTFECLNENPLLPVLVLRPRATDDKGSGAEANGKPRKKSSRKTEYSIRLIPCAPDELFPWSKLTPTSGCNRSGDGDGKKASSAATPFYNSTLNAERTFIPYLRVLAHAKTECPAFADACILGRIWLQQRGFGGAISQGGFGHFEWAAMVALLLQMGGRNGQAALSTSLSSTELFKAAMQFLSTTDFNKKSFAFGASKTDPKAIRESGPVMFDPTRELNILFKMTSWSASLLQLYAKSTADLLADDAVDKFDSTFIIKTDVTPQVFDAIFEINSSDVSSKFSSAADRSSPTWKFGLEAHRILKRAYRDRAQLVHIQQQPRGSWLLSRSSPDEASKLLVGVIFEPAHMSRQMEYGPPAEEPKEAAAFRQFWGDKAELRRFKDGSILECVEWTSRLPFPICEEIARYALKRHLKVMKDEFVACESGFSSIISLSHLDKEAFDASRRAFSTLEHDIRNLEELPLQIRQLSPISPLARYSSVHPPMPGFHKGSVEPMDINLYFEASSKWPENLTAIQEAKIEFLLDIDRRMKAAHENVTTYLGRENRDIGIESLAYLDIVYDNGAAFRLRIHCDLEETLLERHVTNKTLDHHVRDESVDALAKFHWLYTTLPLHTQTIATFCTRLQPLSHSIRLVKQWFDSHKLSGHFNEELIELFVLHVFLQPYPWSVPSSPATGVLRTLFFLSRWDWRDEPLIVDSAETLTVDDRSSIRRELESWRKRDPHMNNSVMFVATSSDPSGLSYTRNGPSKLIASRMTRLAKAACKIVREQSLRLDASALFQTSLQDYDILIHLSPKAVKTIIRDAATEAGAKKHSQFKNLDERTGKVPLPVRAHPVDVLAEELQRMYDDTLVLFRGGSEDTVLAAIWSPKLQQKQKFRAGLPYNFRKVAGEDEEEADVVEVNRNAVLLEIARTGGDMIKKIEVVDEGGEE</sequence>
<dbReference type="GO" id="GO:0003723">
    <property type="term" value="F:RNA binding"/>
    <property type="evidence" value="ECO:0007669"/>
    <property type="project" value="UniProtKB-KW"/>
</dbReference>
<feature type="domain" description="Nrap protein" evidence="7">
    <location>
        <begin position="159"/>
        <end position="314"/>
    </location>
</feature>
<feature type="domain" description="Nrap protein" evidence="10">
    <location>
        <begin position="635"/>
        <end position="822"/>
    </location>
</feature>
<evidence type="ECO:0000259" key="7">
    <source>
        <dbReference type="Pfam" id="PF03813"/>
    </source>
</evidence>
<feature type="region of interest" description="Disordered" evidence="6">
    <location>
        <begin position="227"/>
        <end position="247"/>
    </location>
</feature>
<evidence type="ECO:0000256" key="4">
    <source>
        <dbReference type="ARBA" id="ARBA00023242"/>
    </source>
</evidence>
<comment type="similarity">
    <text evidence="2 5">Belongs to the NRAP family.</text>
</comment>
<dbReference type="GO" id="GO:0032040">
    <property type="term" value="C:small-subunit processome"/>
    <property type="evidence" value="ECO:0007669"/>
    <property type="project" value="TreeGrafter"/>
</dbReference>
<dbReference type="EMBL" id="PKSG01000316">
    <property type="protein sequence ID" value="POR36476.1"/>
    <property type="molecule type" value="Genomic_DNA"/>
</dbReference>
<dbReference type="PANTHER" id="PTHR17972">
    <property type="entry name" value="NUCLEOLAR RNA-ASSOCIATED PROTEIN"/>
    <property type="match status" value="1"/>
</dbReference>
<reference evidence="13 14" key="1">
    <citation type="submission" date="2018-01" db="EMBL/GenBank/DDBJ databases">
        <title>Harnessing the power of phylogenomics to disentangle the directionality and signatures of interkingdom host jumping in the parasitic fungal genus Tolypocladium.</title>
        <authorList>
            <person name="Quandt C.A."/>
            <person name="Patterson W."/>
            <person name="Spatafora J.W."/>
        </authorList>
    </citation>
    <scope>NUCLEOTIDE SEQUENCE [LARGE SCALE GENOMIC DNA]</scope>
    <source>
        <strain evidence="13 14">NRBC 100945</strain>
    </source>
</reference>
<feature type="domain" description="Nrap protein" evidence="12">
    <location>
        <begin position="982"/>
        <end position="1119"/>
    </location>
</feature>
<name>A0A2S4L209_9HYPO</name>
<keyword evidence="5" id="KW-0690">Ribosome biogenesis</keyword>
<dbReference type="Gene3D" id="3.30.70.3030">
    <property type="match status" value="1"/>
</dbReference>
<evidence type="ECO:0000256" key="5">
    <source>
        <dbReference type="RuleBase" id="RU364032"/>
    </source>
</evidence>
<feature type="domain" description="Nrap protein" evidence="11">
    <location>
        <begin position="826"/>
        <end position="980"/>
    </location>
</feature>
<dbReference type="Pfam" id="PF17405">
    <property type="entry name" value="Nrap_D4"/>
    <property type="match status" value="1"/>
</dbReference>
<dbReference type="GO" id="GO:0006409">
    <property type="term" value="P:tRNA export from nucleus"/>
    <property type="evidence" value="ECO:0007669"/>
    <property type="project" value="TreeGrafter"/>
</dbReference>
<dbReference type="GO" id="GO:0006364">
    <property type="term" value="P:rRNA processing"/>
    <property type="evidence" value="ECO:0007669"/>
    <property type="project" value="UniProtKB-KW"/>
</dbReference>
<proteinExistence type="inferred from homology"/>
<keyword evidence="5" id="KW-0698">rRNA processing</keyword>
<evidence type="ECO:0000256" key="3">
    <source>
        <dbReference type="ARBA" id="ARBA00022884"/>
    </source>
</evidence>
<dbReference type="Pfam" id="PF17407">
    <property type="entry name" value="Nrap_D6"/>
    <property type="match status" value="1"/>
</dbReference>
<protein>
    <recommendedName>
        <fullName evidence="5">U3 small nucleolar RNA-associated protein 22</fullName>
    </recommendedName>
</protein>
<dbReference type="GO" id="GO:0032545">
    <property type="term" value="C:CURI complex"/>
    <property type="evidence" value="ECO:0007669"/>
    <property type="project" value="TreeGrafter"/>
</dbReference>
<dbReference type="Proteomes" id="UP000237481">
    <property type="component" value="Unassembled WGS sequence"/>
</dbReference>
<evidence type="ECO:0000259" key="8">
    <source>
        <dbReference type="Pfam" id="PF17403"/>
    </source>
</evidence>
<evidence type="ECO:0000259" key="11">
    <source>
        <dbReference type="Pfam" id="PF17406"/>
    </source>
</evidence>
<gene>
    <name evidence="13" type="ORF">TPAR_03343</name>
</gene>
<evidence type="ECO:0000256" key="2">
    <source>
        <dbReference type="ARBA" id="ARBA00006674"/>
    </source>
</evidence>
<evidence type="ECO:0000313" key="13">
    <source>
        <dbReference type="EMBL" id="POR36476.1"/>
    </source>
</evidence>
<dbReference type="InterPro" id="IPR035370">
    <property type="entry name" value="Nrap_D5"/>
</dbReference>
<keyword evidence="5" id="KW-0687">Ribonucleoprotein</keyword>
<comment type="caution">
    <text evidence="13">The sequence shown here is derived from an EMBL/GenBank/DDBJ whole genome shotgun (WGS) entry which is preliminary data.</text>
</comment>